<dbReference type="GO" id="GO:0044718">
    <property type="term" value="P:siderophore transmembrane transport"/>
    <property type="evidence" value="ECO:0007669"/>
    <property type="project" value="TreeGrafter"/>
</dbReference>
<dbReference type="EMBL" id="JMIU01000001">
    <property type="protein sequence ID" value="KDN96226.1"/>
    <property type="molecule type" value="Genomic_DNA"/>
</dbReference>
<keyword evidence="3 8" id="KW-1134">Transmembrane beta strand</keyword>
<dbReference type="Pfam" id="PF00593">
    <property type="entry name" value="TonB_dep_Rec_b-barrel"/>
    <property type="match status" value="1"/>
</dbReference>
<reference evidence="13 14" key="1">
    <citation type="submission" date="2014-04" db="EMBL/GenBank/DDBJ databases">
        <title>Draft genome sequence of Hydrogenovibrio marinus MH-110, a model organism for aerobic H2 metabolism.</title>
        <authorList>
            <person name="Cha H.J."/>
            <person name="Jo B.H."/>
            <person name="Hwang B.H."/>
        </authorList>
    </citation>
    <scope>NUCLEOTIDE SEQUENCE [LARGE SCALE GENOMIC DNA]</scope>
    <source>
        <strain evidence="13 14">MH-110</strain>
    </source>
</reference>
<evidence type="ECO:0000259" key="12">
    <source>
        <dbReference type="Pfam" id="PF07715"/>
    </source>
</evidence>
<comment type="subcellular location">
    <subcellularLocation>
        <location evidence="1 8">Cell outer membrane</location>
        <topology evidence="1 8">Multi-pass membrane protein</topology>
    </subcellularLocation>
</comment>
<keyword evidence="5 9" id="KW-0798">TonB box</keyword>
<dbReference type="Pfam" id="PF07715">
    <property type="entry name" value="Plug"/>
    <property type="match status" value="1"/>
</dbReference>
<dbReference type="Gene3D" id="2.40.170.20">
    <property type="entry name" value="TonB-dependent receptor, beta-barrel domain"/>
    <property type="match status" value="1"/>
</dbReference>
<dbReference type="RefSeq" id="WP_029911960.1">
    <property type="nucleotide sequence ID" value="NZ_AP020335.1"/>
</dbReference>
<dbReference type="InterPro" id="IPR037066">
    <property type="entry name" value="Plug_dom_sf"/>
</dbReference>
<keyword evidence="10" id="KW-0732">Signal</keyword>
<dbReference type="AlphaFoldDB" id="A0A067A0V9"/>
<evidence type="ECO:0000256" key="7">
    <source>
        <dbReference type="ARBA" id="ARBA00023237"/>
    </source>
</evidence>
<evidence type="ECO:0000313" key="14">
    <source>
        <dbReference type="Proteomes" id="UP000027341"/>
    </source>
</evidence>
<dbReference type="InterPro" id="IPR012910">
    <property type="entry name" value="Plug_dom"/>
</dbReference>
<dbReference type="PROSITE" id="PS52016">
    <property type="entry name" value="TONB_DEPENDENT_REC_3"/>
    <property type="match status" value="1"/>
</dbReference>
<feature type="chain" id="PRO_5001636968" description="TonB-dependent receptor" evidence="10">
    <location>
        <begin position="28"/>
        <end position="708"/>
    </location>
</feature>
<evidence type="ECO:0000259" key="11">
    <source>
        <dbReference type="Pfam" id="PF00593"/>
    </source>
</evidence>
<name>A0A067A0V9_HYDMR</name>
<evidence type="ECO:0000256" key="8">
    <source>
        <dbReference type="PROSITE-ProRule" id="PRU01360"/>
    </source>
</evidence>
<dbReference type="InterPro" id="IPR039426">
    <property type="entry name" value="TonB-dep_rcpt-like"/>
</dbReference>
<feature type="signal peptide" evidence="10">
    <location>
        <begin position="1"/>
        <end position="27"/>
    </location>
</feature>
<evidence type="ECO:0000256" key="10">
    <source>
        <dbReference type="SAM" id="SignalP"/>
    </source>
</evidence>
<keyword evidence="7 8" id="KW-0998">Cell outer membrane</keyword>
<comment type="similarity">
    <text evidence="8 9">Belongs to the TonB-dependent receptor family.</text>
</comment>
<evidence type="ECO:0000256" key="4">
    <source>
        <dbReference type="ARBA" id="ARBA00022692"/>
    </source>
</evidence>
<dbReference type="STRING" id="28885.EI16_08060"/>
<dbReference type="PANTHER" id="PTHR30069">
    <property type="entry name" value="TONB-DEPENDENT OUTER MEMBRANE RECEPTOR"/>
    <property type="match status" value="1"/>
</dbReference>
<evidence type="ECO:0008006" key="15">
    <source>
        <dbReference type="Google" id="ProtNLM"/>
    </source>
</evidence>
<organism evidence="13 14">
    <name type="scientific">Hydrogenovibrio marinus</name>
    <dbReference type="NCBI Taxonomy" id="28885"/>
    <lineage>
        <taxon>Bacteria</taxon>
        <taxon>Pseudomonadati</taxon>
        <taxon>Pseudomonadota</taxon>
        <taxon>Gammaproteobacteria</taxon>
        <taxon>Thiotrichales</taxon>
        <taxon>Piscirickettsiaceae</taxon>
        <taxon>Hydrogenovibrio</taxon>
    </lineage>
</organism>
<feature type="domain" description="TonB-dependent receptor-like beta-barrel" evidence="11">
    <location>
        <begin position="282"/>
        <end position="663"/>
    </location>
</feature>
<dbReference type="GO" id="GO:0009279">
    <property type="term" value="C:cell outer membrane"/>
    <property type="evidence" value="ECO:0007669"/>
    <property type="project" value="UniProtKB-SubCell"/>
</dbReference>
<keyword evidence="2 8" id="KW-0813">Transport</keyword>
<dbReference type="Gene3D" id="2.170.130.10">
    <property type="entry name" value="TonB-dependent receptor, plug domain"/>
    <property type="match status" value="1"/>
</dbReference>
<keyword evidence="14" id="KW-1185">Reference proteome</keyword>
<protein>
    <recommendedName>
        <fullName evidence="15">TonB-dependent receptor</fullName>
    </recommendedName>
</protein>
<keyword evidence="6 8" id="KW-0472">Membrane</keyword>
<dbReference type="InterPro" id="IPR000531">
    <property type="entry name" value="Beta-barrel_TonB"/>
</dbReference>
<gene>
    <name evidence="13" type="ORF">EI16_08060</name>
</gene>
<evidence type="ECO:0000256" key="3">
    <source>
        <dbReference type="ARBA" id="ARBA00022452"/>
    </source>
</evidence>
<keyword evidence="4 8" id="KW-0812">Transmembrane</keyword>
<proteinExistence type="inferred from homology"/>
<dbReference type="Proteomes" id="UP000027341">
    <property type="component" value="Unassembled WGS sequence"/>
</dbReference>
<dbReference type="SUPFAM" id="SSF56935">
    <property type="entry name" value="Porins"/>
    <property type="match status" value="1"/>
</dbReference>
<accession>A0A067A0V9</accession>
<feature type="domain" description="TonB-dependent receptor plug" evidence="12">
    <location>
        <begin position="52"/>
        <end position="157"/>
    </location>
</feature>
<evidence type="ECO:0000256" key="9">
    <source>
        <dbReference type="RuleBase" id="RU003357"/>
    </source>
</evidence>
<comment type="caution">
    <text evidence="13">The sequence shown here is derived from an EMBL/GenBank/DDBJ whole genome shotgun (WGS) entry which is preliminary data.</text>
</comment>
<dbReference type="GO" id="GO:0015344">
    <property type="term" value="F:siderophore uptake transmembrane transporter activity"/>
    <property type="evidence" value="ECO:0007669"/>
    <property type="project" value="TreeGrafter"/>
</dbReference>
<sequence length="708" mass="77902">MKTVFKKKLLVAAVSSLMMAPVSNSSAADQLSEIKVSEKDDQKHESRTVQVKDSIVHTDVISAKTIEKKQAGSLEQAIKDEPGVDVRTECSVCGAKRVSLNGLKGEHTTLMINGVPNSSILEGFYGYDAIPMAGVTSVEISRGAGASLIAPEAIGGVINVVTAAPKDDKLSLDLSLGTDGYKKYQVVGTKISKDKRTQMMTGAQTDNIDQYDGDNNGVSESPKLTNHSVVAQIWHQADKDRFEVRLADQRSEMFGGPMVGILAKSESDAKTQAVGTSPGFIGDNINNRPNTAGGATTARDFVENVVTTKQEVTGTWSRDVNAQLTTNLTGSYVKTNTDDIYEGTTYQADQNIYYVDVRADYYPSLQHAITVGTDFKHDKMLSVSTGGTYPANDSYDKKSNGLYVRDIWTPNQRLEVAAAVRMDVIDVNFLEQNRKFNDTIVVPRLHVRYDHNFNWTSRFSAGMGYRVPLQFFEAEHGILDNGFKVAVDKLEKSQSARYELAYSGAKTTMSTSYAWTAVSNLAAIDSDNYTVPTLISTHGTGHVQHADINVSYQLTHDWTLGSSLEGFVYDKTYRKTFSVIPIESRLRLMADYDGHGWQGNLTLTGIGSRKYSDYPTAAYDKHYDDNAMTKSKGTKSPAYFTADVKVSKDISKEWKVYAGVNNLFDYTQIGTGDSPLYYDNTGTKTWDTGHIWGPLRGRVVYGGVRTEF</sequence>
<evidence type="ECO:0000256" key="1">
    <source>
        <dbReference type="ARBA" id="ARBA00004571"/>
    </source>
</evidence>
<evidence type="ECO:0000256" key="2">
    <source>
        <dbReference type="ARBA" id="ARBA00022448"/>
    </source>
</evidence>
<evidence type="ECO:0000256" key="6">
    <source>
        <dbReference type="ARBA" id="ARBA00023136"/>
    </source>
</evidence>
<evidence type="ECO:0000313" key="13">
    <source>
        <dbReference type="EMBL" id="KDN96226.1"/>
    </source>
</evidence>
<dbReference type="InterPro" id="IPR036942">
    <property type="entry name" value="Beta-barrel_TonB_sf"/>
</dbReference>
<evidence type="ECO:0000256" key="5">
    <source>
        <dbReference type="ARBA" id="ARBA00023077"/>
    </source>
</evidence>
<dbReference type="PANTHER" id="PTHR30069:SF57">
    <property type="entry name" value="TONB-DEPENDENT RECEPTOR"/>
    <property type="match status" value="1"/>
</dbReference>